<proteinExistence type="predicted"/>
<dbReference type="RefSeq" id="WP_094848636.1">
    <property type="nucleotide sequence ID" value="NZ_NEVJ01000003.1"/>
</dbReference>
<comment type="caution">
    <text evidence="1">The sequence shown here is derived from an EMBL/GenBank/DDBJ whole genome shotgun (WGS) entry which is preliminary data.</text>
</comment>
<dbReference type="EMBL" id="NEVJ01000003">
    <property type="protein sequence ID" value="OZI20022.1"/>
    <property type="molecule type" value="Genomic_DNA"/>
</dbReference>
<sequence length="243" mass="25425">MSGLSSGLSLGVSLGLSLLERPMVVFNFLPSKTLHPTRMADYGPWPRACALAVGPAAAASWHRHWSAAILQREGLHAMPVTDGAAVGLDIAVLPRDALALLVRRMGVALCAPRLRYAIMGSSVRALQDALGPDVMHWVRDARAIHPGLPGAMLVDAGQARRDIDLAGHALLYLAFQGAPPAVARRLFLKLPPLPGPSPSLPAATANDDIVQAVSAAIDSDGAMALAQAVRGSPIFRGRDDIPG</sequence>
<dbReference type="AlphaFoldDB" id="A0A261R5V1"/>
<reference evidence="1" key="1">
    <citation type="submission" date="2017-05" db="EMBL/GenBank/DDBJ databases">
        <title>Complete and WGS of Bordetella genogroups.</title>
        <authorList>
            <person name="Spilker T."/>
            <person name="Lipuma J."/>
        </authorList>
    </citation>
    <scope>NUCLEOTIDE SEQUENCE</scope>
    <source>
        <strain evidence="1">AU21707</strain>
    </source>
</reference>
<dbReference type="OrthoDB" id="8907561at2"/>
<dbReference type="Pfam" id="PF06578">
    <property type="entry name" value="YscK"/>
    <property type="match status" value="1"/>
</dbReference>
<dbReference type="Proteomes" id="UP000216857">
    <property type="component" value="Unassembled WGS sequence"/>
</dbReference>
<organism evidence="1 2">
    <name type="scientific">Bordetella genomosp. 9</name>
    <dbReference type="NCBI Taxonomy" id="1416803"/>
    <lineage>
        <taxon>Bacteria</taxon>
        <taxon>Pseudomonadati</taxon>
        <taxon>Pseudomonadota</taxon>
        <taxon>Betaproteobacteria</taxon>
        <taxon>Burkholderiales</taxon>
        <taxon>Alcaligenaceae</taxon>
        <taxon>Bordetella</taxon>
    </lineage>
</organism>
<name>A0A261R5V1_9BORD</name>
<accession>A0A261R5V1</accession>
<evidence type="ECO:0000313" key="1">
    <source>
        <dbReference type="EMBL" id="OZI20022.1"/>
    </source>
</evidence>
<keyword evidence="2" id="KW-1185">Reference proteome</keyword>
<protein>
    <submittedName>
        <fullName evidence="1">Uncharacterized protein</fullName>
    </submittedName>
</protein>
<dbReference type="InterPro" id="IPR009510">
    <property type="entry name" value="T3SS_K"/>
</dbReference>
<evidence type="ECO:0000313" key="2">
    <source>
        <dbReference type="Proteomes" id="UP000216857"/>
    </source>
</evidence>
<gene>
    <name evidence="1" type="ORF">CAL26_20940</name>
</gene>